<evidence type="ECO:0000313" key="1">
    <source>
        <dbReference type="EMBL" id="QHS78220.1"/>
    </source>
</evidence>
<name>A0A6C0AFK0_9ZZZZ</name>
<dbReference type="AlphaFoldDB" id="A0A6C0AFK0"/>
<organism evidence="1">
    <name type="scientific">viral metagenome</name>
    <dbReference type="NCBI Taxonomy" id="1070528"/>
    <lineage>
        <taxon>unclassified sequences</taxon>
        <taxon>metagenomes</taxon>
        <taxon>organismal metagenomes</taxon>
    </lineage>
</organism>
<sequence>MQSLKNILDGKRKDTLNYNEIRNAVKEYYSINNQPIVRSKYLLYFIESIRRNFLNPDLLLSTSILEFRVPEDLVLVALSLRFKANNNLYLMTEGIGMAHIIIYTVCVLRTHVDMNYINIIIYILLIMGSNLNSNAFDQKQKIETNYDTSFLKKFNNYDDNIIPYKKNMSVKNWLESQGMGTFEDYYDVLIKRSDQAKIDISILCDKPNIFPGLFQETESFEYKTRNRVTHPKKISFDNIIASRANNILALYEPKKDSNARYDKGENIGLVKCIDSFYLDGFIHLIKNGIIGTYFTINRILIKLKLTFKDKDSVLIFELQNMLRYLVSNGYTLDIEQLTLISTTSPEISNLVLKDYNKPKWSKLCADPNVGEVNETLKLVGYSLNISSMVDKPSICEKLKEYSMADQKALKEAVISRQQNRVTADVSNISDFISGNVEPVVCRNKTVKQTDPFEYGDASLSYYKDEDNHVWCFLSNMYESLIKEPINPHTGKKLPEVYQMQIKTHLGILEKLGISPSNPVPIHTAIDNLHKNDEINSRESDNILNTIFQASEVSGITSRKIKELTPEQMNQILSVIGMEQYSITFKDNGKYILNKEHQLITFARAAYDMIKENPDNSKMFMNNLMLV</sequence>
<reference evidence="1" key="1">
    <citation type="journal article" date="2020" name="Nature">
        <title>Giant virus diversity and host interactions through global metagenomics.</title>
        <authorList>
            <person name="Schulz F."/>
            <person name="Roux S."/>
            <person name="Paez-Espino D."/>
            <person name="Jungbluth S."/>
            <person name="Walsh D.A."/>
            <person name="Denef V.J."/>
            <person name="McMahon K.D."/>
            <person name="Konstantinidis K.T."/>
            <person name="Eloe-Fadrosh E.A."/>
            <person name="Kyrpides N.C."/>
            <person name="Woyke T."/>
        </authorList>
    </citation>
    <scope>NUCLEOTIDE SEQUENCE</scope>
    <source>
        <strain evidence="1">GVMAG-S-1021933-23</strain>
    </source>
</reference>
<dbReference type="EMBL" id="MN740595">
    <property type="protein sequence ID" value="QHS78220.1"/>
    <property type="molecule type" value="Genomic_DNA"/>
</dbReference>
<accession>A0A6C0AFK0</accession>
<proteinExistence type="predicted"/>
<protein>
    <submittedName>
        <fullName evidence="1">Uncharacterized protein</fullName>
    </submittedName>
</protein>